<dbReference type="SUPFAM" id="SSF56574">
    <property type="entry name" value="Serpins"/>
    <property type="match status" value="1"/>
</dbReference>
<dbReference type="InterPro" id="IPR000215">
    <property type="entry name" value="Serpin_fam"/>
</dbReference>
<dbReference type="OrthoDB" id="9518664at2759"/>
<dbReference type="OMA" id="RIMEMIC"/>
<feature type="domain" description="Serpin" evidence="3">
    <location>
        <begin position="10"/>
        <end position="363"/>
    </location>
</feature>
<evidence type="ECO:0000313" key="5">
    <source>
        <dbReference type="Proteomes" id="UP000276776"/>
    </source>
</evidence>
<comment type="similarity">
    <text evidence="1 2">Belongs to the serpin family.</text>
</comment>
<reference evidence="4 5" key="2">
    <citation type="submission" date="2018-11" db="EMBL/GenBank/DDBJ databases">
        <authorList>
            <consortium name="Pathogen Informatics"/>
        </authorList>
    </citation>
    <scope>NUCLEOTIDE SEQUENCE [LARGE SCALE GENOMIC DNA]</scope>
</reference>
<gene>
    <name evidence="4" type="ORF">TCLT_LOCUS7306</name>
</gene>
<evidence type="ECO:0000256" key="1">
    <source>
        <dbReference type="ARBA" id="ARBA00009500"/>
    </source>
</evidence>
<evidence type="ECO:0000313" key="6">
    <source>
        <dbReference type="WBParaSite" id="TCLT_0000731701-mRNA-1"/>
    </source>
</evidence>
<dbReference type="PANTHER" id="PTHR11461">
    <property type="entry name" value="SERINE PROTEASE INHIBITOR, SERPIN"/>
    <property type="match status" value="1"/>
</dbReference>
<dbReference type="Pfam" id="PF00079">
    <property type="entry name" value="Serpin"/>
    <property type="match status" value="1"/>
</dbReference>
<dbReference type="InterPro" id="IPR023796">
    <property type="entry name" value="Serpin_dom"/>
</dbReference>
<reference evidence="6" key="1">
    <citation type="submission" date="2017-02" db="UniProtKB">
        <authorList>
            <consortium name="WormBaseParasite"/>
        </authorList>
    </citation>
    <scope>IDENTIFICATION</scope>
</reference>
<evidence type="ECO:0000313" key="4">
    <source>
        <dbReference type="EMBL" id="VDN04748.1"/>
    </source>
</evidence>
<sequence>MDEAQADFTLNLLRTTADLQKSVILSPFSVAVALTMTYIGAGGQTEEQMLDVLSKGNNASEISSYFSSLLTEISNEKKNYILDIANRLYIRQDCQLKRAYLDLIQTHFVGQLEKVDFDQKDTVVKEINNWVMHKTRDKIKNFISPDNINSNTKLLLINAIYFKDNWAKIFNKVMTRTKTFHGERSRQVEMMTTEGSFPFYEDNLVQILGIPYSSRQIYMFIILPKEHLGLSNVEKELTGRKLFDYIQKCTEREVQLEMPKFKLEQKVELKSSLQTMGMKDAFTYAANFTGISDESLYISAVLHQSYIEVNEEGTKASAASGIELRLRSAPIILSPKIIFRADHPYLFFIIRNSRVILFSGRVL</sequence>
<organism evidence="6">
    <name type="scientific">Thelazia callipaeda</name>
    <name type="common">Oriental eyeworm</name>
    <name type="synonym">Parasitic nematode</name>
    <dbReference type="NCBI Taxonomy" id="103827"/>
    <lineage>
        <taxon>Eukaryota</taxon>
        <taxon>Metazoa</taxon>
        <taxon>Ecdysozoa</taxon>
        <taxon>Nematoda</taxon>
        <taxon>Chromadorea</taxon>
        <taxon>Rhabditida</taxon>
        <taxon>Spirurina</taxon>
        <taxon>Spiruromorpha</taxon>
        <taxon>Thelazioidea</taxon>
        <taxon>Thelaziidae</taxon>
        <taxon>Thelazia</taxon>
    </lineage>
</organism>
<dbReference type="PANTHER" id="PTHR11461:SF211">
    <property type="entry name" value="GH10112P-RELATED"/>
    <property type="match status" value="1"/>
</dbReference>
<dbReference type="SMART" id="SM00093">
    <property type="entry name" value="SERPIN"/>
    <property type="match status" value="1"/>
</dbReference>
<dbReference type="GO" id="GO:0004867">
    <property type="term" value="F:serine-type endopeptidase inhibitor activity"/>
    <property type="evidence" value="ECO:0007669"/>
    <property type="project" value="InterPro"/>
</dbReference>
<dbReference type="Gene3D" id="2.30.39.10">
    <property type="entry name" value="Alpha-1-antitrypsin, domain 1"/>
    <property type="match status" value="1"/>
</dbReference>
<dbReference type="STRING" id="103827.A0A0N5D329"/>
<accession>A0A0N5D329</accession>
<name>A0A0N5D329_THECL</name>
<evidence type="ECO:0000256" key="2">
    <source>
        <dbReference type="RuleBase" id="RU000411"/>
    </source>
</evidence>
<dbReference type="EMBL" id="UYYF01004494">
    <property type="protein sequence ID" value="VDN04748.1"/>
    <property type="molecule type" value="Genomic_DNA"/>
</dbReference>
<proteinExistence type="inferred from homology"/>
<keyword evidence="5" id="KW-1185">Reference proteome</keyword>
<dbReference type="InterPro" id="IPR042185">
    <property type="entry name" value="Serpin_sf_2"/>
</dbReference>
<dbReference type="InterPro" id="IPR036186">
    <property type="entry name" value="Serpin_sf"/>
</dbReference>
<evidence type="ECO:0000259" key="3">
    <source>
        <dbReference type="SMART" id="SM00093"/>
    </source>
</evidence>
<dbReference type="WBParaSite" id="TCLT_0000731701-mRNA-1">
    <property type="protein sequence ID" value="TCLT_0000731701-mRNA-1"/>
    <property type="gene ID" value="TCLT_0000731701"/>
</dbReference>
<protein>
    <submittedName>
        <fullName evidence="6">SERPIN domain-containing protein</fullName>
    </submittedName>
</protein>
<dbReference type="GO" id="GO:0005615">
    <property type="term" value="C:extracellular space"/>
    <property type="evidence" value="ECO:0007669"/>
    <property type="project" value="InterPro"/>
</dbReference>
<dbReference type="Gene3D" id="3.30.497.10">
    <property type="entry name" value="Antithrombin, subunit I, domain 2"/>
    <property type="match status" value="1"/>
</dbReference>
<dbReference type="Proteomes" id="UP000276776">
    <property type="component" value="Unassembled WGS sequence"/>
</dbReference>
<dbReference type="AlphaFoldDB" id="A0A0N5D329"/>
<dbReference type="CDD" id="cd19590">
    <property type="entry name" value="serpin_thermopin-like"/>
    <property type="match status" value="1"/>
</dbReference>
<dbReference type="InterPro" id="IPR042178">
    <property type="entry name" value="Serpin_sf_1"/>
</dbReference>